<dbReference type="InterPro" id="IPR051229">
    <property type="entry name" value="ALYREF_mRNA_export"/>
</dbReference>
<dbReference type="InterPro" id="IPR025715">
    <property type="entry name" value="FoP_C"/>
</dbReference>
<dbReference type="OrthoDB" id="346839at2759"/>
<dbReference type="InterPro" id="IPR012677">
    <property type="entry name" value="Nucleotide-bd_a/b_plait_sf"/>
</dbReference>
<dbReference type="InterPro" id="IPR000504">
    <property type="entry name" value="RRM_dom"/>
</dbReference>
<feature type="compositionally biased region" description="Low complexity" evidence="3">
    <location>
        <begin position="28"/>
        <end position="49"/>
    </location>
</feature>
<dbReference type="GO" id="GO:0005634">
    <property type="term" value="C:nucleus"/>
    <property type="evidence" value="ECO:0007669"/>
    <property type="project" value="TreeGrafter"/>
</dbReference>
<dbReference type="Proteomes" id="UP000676310">
    <property type="component" value="Unassembled WGS sequence"/>
</dbReference>
<sequence length="257" mass="26605">MSSNKMEQSLDDILKASKTSRRGRSARKSGAGAGRPAAAAAPVGGVSKSTKPQGRQPKGAPTAPAAAFAGETKIMVSNLPRDIDNAQLQDYFVSAVGVGRPKKVLLQYDAQGRSVGSATIIFNKHDQAAKATAALDGVKIDGRPVRVEMLVSAAAIPATTRPSSLADRVTQPRKDKPKPATVEKTAPGAARGRGQTTRGRGKGRGGREARPKKKTVEELDAEMADYFPGGESNAAAGTAEVAQITAGGDTAMDDEML</sequence>
<evidence type="ECO:0000256" key="2">
    <source>
        <dbReference type="PROSITE-ProRule" id="PRU00176"/>
    </source>
</evidence>
<dbReference type="Pfam" id="PF00076">
    <property type="entry name" value="RRM_1"/>
    <property type="match status" value="1"/>
</dbReference>
<feature type="compositionally biased region" description="Low complexity" evidence="3">
    <location>
        <begin position="185"/>
        <end position="198"/>
    </location>
</feature>
<feature type="region of interest" description="Disordered" evidence="3">
    <location>
        <begin position="158"/>
        <end position="257"/>
    </location>
</feature>
<dbReference type="PANTHER" id="PTHR19965:SF35">
    <property type="entry name" value="RNA ANNEALING PROTEIN YRA1"/>
    <property type="match status" value="1"/>
</dbReference>
<accession>A0A8J2N166</accession>
<dbReference type="AlphaFoldDB" id="A0A8J2N166"/>
<proteinExistence type="predicted"/>
<name>A0A8J2N166_9PLEO</name>
<dbReference type="Gene3D" id="3.30.70.330">
    <property type="match status" value="1"/>
</dbReference>
<evidence type="ECO:0000313" key="6">
    <source>
        <dbReference type="Proteomes" id="UP000676310"/>
    </source>
</evidence>
<protein>
    <recommendedName>
        <fullName evidence="4">RRM domain-containing protein</fullName>
    </recommendedName>
</protein>
<gene>
    <name evidence="5" type="ORF">ALTATR162_LOCUS4822</name>
</gene>
<keyword evidence="6" id="KW-1185">Reference proteome</keyword>
<dbReference type="GeneID" id="67016532"/>
<feature type="compositionally biased region" description="Basic residues" evidence="3">
    <location>
        <begin position="18"/>
        <end position="27"/>
    </location>
</feature>
<evidence type="ECO:0000256" key="1">
    <source>
        <dbReference type="ARBA" id="ARBA00022884"/>
    </source>
</evidence>
<comment type="caution">
    <text evidence="5">The sequence shown here is derived from an EMBL/GenBank/DDBJ whole genome shotgun (WGS) entry which is preliminary data.</text>
</comment>
<dbReference type="PANTHER" id="PTHR19965">
    <property type="entry name" value="RNA AND EXPORT FACTOR BINDING PROTEIN"/>
    <property type="match status" value="1"/>
</dbReference>
<feature type="domain" description="RRM" evidence="4">
    <location>
        <begin position="72"/>
        <end position="152"/>
    </location>
</feature>
<evidence type="ECO:0000313" key="5">
    <source>
        <dbReference type="EMBL" id="CAG5157029.1"/>
    </source>
</evidence>
<feature type="compositionally biased region" description="Basic and acidic residues" evidence="3">
    <location>
        <begin position="205"/>
        <end position="217"/>
    </location>
</feature>
<keyword evidence="1 2" id="KW-0694">RNA-binding</keyword>
<dbReference type="PROSITE" id="PS50102">
    <property type="entry name" value="RRM"/>
    <property type="match status" value="1"/>
</dbReference>
<organism evidence="5 6">
    <name type="scientific">Alternaria atra</name>
    <dbReference type="NCBI Taxonomy" id="119953"/>
    <lineage>
        <taxon>Eukaryota</taxon>
        <taxon>Fungi</taxon>
        <taxon>Dikarya</taxon>
        <taxon>Ascomycota</taxon>
        <taxon>Pezizomycotina</taxon>
        <taxon>Dothideomycetes</taxon>
        <taxon>Pleosporomycetidae</taxon>
        <taxon>Pleosporales</taxon>
        <taxon>Pleosporineae</taxon>
        <taxon>Pleosporaceae</taxon>
        <taxon>Alternaria</taxon>
        <taxon>Alternaria sect. Ulocladioides</taxon>
    </lineage>
</organism>
<dbReference type="SUPFAM" id="SSF54928">
    <property type="entry name" value="RNA-binding domain, RBD"/>
    <property type="match status" value="1"/>
</dbReference>
<dbReference type="Pfam" id="PF13865">
    <property type="entry name" value="FoP_duplication"/>
    <property type="match status" value="1"/>
</dbReference>
<dbReference type="InterPro" id="IPR035979">
    <property type="entry name" value="RBD_domain_sf"/>
</dbReference>
<dbReference type="SMART" id="SM00360">
    <property type="entry name" value="RRM"/>
    <property type="match status" value="1"/>
</dbReference>
<feature type="region of interest" description="Disordered" evidence="3">
    <location>
        <begin position="1"/>
        <end position="66"/>
    </location>
</feature>
<dbReference type="RefSeq" id="XP_043168372.1">
    <property type="nucleotide sequence ID" value="XM_043312437.1"/>
</dbReference>
<dbReference type="EMBL" id="CAJRGZ010000017">
    <property type="protein sequence ID" value="CAG5157029.1"/>
    <property type="molecule type" value="Genomic_DNA"/>
</dbReference>
<reference evidence="5" key="1">
    <citation type="submission" date="2021-05" db="EMBL/GenBank/DDBJ databases">
        <authorList>
            <person name="Stam R."/>
        </authorList>
    </citation>
    <scope>NUCLEOTIDE SEQUENCE</scope>
    <source>
        <strain evidence="5">CS162</strain>
    </source>
</reference>
<evidence type="ECO:0000256" key="3">
    <source>
        <dbReference type="SAM" id="MobiDB-lite"/>
    </source>
</evidence>
<dbReference type="SMART" id="SM01218">
    <property type="entry name" value="FoP_duplication"/>
    <property type="match status" value="1"/>
</dbReference>
<evidence type="ECO:0000259" key="4">
    <source>
        <dbReference type="PROSITE" id="PS50102"/>
    </source>
</evidence>
<dbReference type="GO" id="GO:0003729">
    <property type="term" value="F:mRNA binding"/>
    <property type="evidence" value="ECO:0007669"/>
    <property type="project" value="TreeGrafter"/>
</dbReference>